<keyword evidence="4" id="KW-1185">Reference proteome</keyword>
<dbReference type="Proteomes" id="UP001138672">
    <property type="component" value="Unassembled WGS sequence"/>
</dbReference>
<protein>
    <submittedName>
        <fullName evidence="1">Uncharacterized protein</fullName>
    </submittedName>
</protein>
<sequence>MRIKITKDLREEILLTLKNDCFEVFSDSKLCPIFEIHYEFYKVFKQSRKTDISRESKVELLQWIKKGYIETENSVFANEVKHPTFLEIMITASQVDED</sequence>
<accession>A0A9X0YM06</accession>
<evidence type="ECO:0000313" key="3">
    <source>
        <dbReference type="Proteomes" id="UP001138672"/>
    </source>
</evidence>
<organism evidence="1 3">
    <name type="scientific">Formosa algae</name>
    <dbReference type="NCBI Taxonomy" id="225843"/>
    <lineage>
        <taxon>Bacteria</taxon>
        <taxon>Pseudomonadati</taxon>
        <taxon>Bacteroidota</taxon>
        <taxon>Flavobacteriia</taxon>
        <taxon>Flavobacteriales</taxon>
        <taxon>Flavobacteriaceae</taxon>
        <taxon>Formosa</taxon>
    </lineage>
</organism>
<evidence type="ECO:0000313" key="4">
    <source>
        <dbReference type="Proteomes" id="UP001231587"/>
    </source>
</evidence>
<dbReference type="RefSeq" id="WP_057780632.1">
    <property type="nucleotide sequence ID" value="NZ_JAGGJQ010000006.1"/>
</dbReference>
<name>A0A9X0YM06_9FLAO</name>
<dbReference type="EMBL" id="JAUSUU010000012">
    <property type="protein sequence ID" value="MDQ0336895.1"/>
    <property type="molecule type" value="Genomic_DNA"/>
</dbReference>
<comment type="caution">
    <text evidence="1">The sequence shown here is derived from an EMBL/GenBank/DDBJ whole genome shotgun (WGS) entry which is preliminary data.</text>
</comment>
<dbReference type="Proteomes" id="UP001231587">
    <property type="component" value="Unassembled WGS sequence"/>
</dbReference>
<proteinExistence type="predicted"/>
<evidence type="ECO:0000313" key="1">
    <source>
        <dbReference type="EMBL" id="MBP1840403.1"/>
    </source>
</evidence>
<dbReference type="OrthoDB" id="9939921at2"/>
<evidence type="ECO:0000313" key="2">
    <source>
        <dbReference type="EMBL" id="MDQ0336895.1"/>
    </source>
</evidence>
<dbReference type="EMBL" id="JAGGJQ010000006">
    <property type="protein sequence ID" value="MBP1840403.1"/>
    <property type="molecule type" value="Genomic_DNA"/>
</dbReference>
<gene>
    <name evidence="1" type="ORF">J2Z56_002331</name>
    <name evidence="2" type="ORF">J2Z57_003354</name>
</gene>
<reference evidence="1" key="1">
    <citation type="submission" date="2021-03" db="EMBL/GenBank/DDBJ databases">
        <title>Genomic Encyclopedia of Type Strains, Phase IV (KMG-IV): sequencing the most valuable type-strain genomes for metagenomic binning, comparative biology and taxonomic classification.</title>
        <authorList>
            <person name="Goeker M."/>
        </authorList>
    </citation>
    <scope>NUCLEOTIDE SEQUENCE</scope>
    <source>
        <strain evidence="1">DSM 15523</strain>
        <strain evidence="2 4">DSM 16476</strain>
    </source>
</reference>
<dbReference type="AlphaFoldDB" id="A0A9X0YM06"/>